<reference evidence="6 7" key="1">
    <citation type="submission" date="2018-08" db="EMBL/GenBank/DDBJ databases">
        <title>Isolation, diversity and antifungal activity of Actinobacteria from cow dung.</title>
        <authorList>
            <person name="Ling L."/>
        </authorList>
    </citation>
    <scope>NUCLEOTIDE SEQUENCE [LARGE SCALE GENOMIC DNA]</scope>
    <source>
        <strain evidence="6 7">NEAU-LLE</strain>
    </source>
</reference>
<sequence length="654" mass="74344">MKYRHLTVENFLVFKGEQHLSIPDKDGVVVVYGRNGKGKTSLLNAFRWVWSGQVRKRSTRPLPIEDITNSVALQEAHGGSVRCRVRLEFETDGAEWDLTRSLTHAGGEYSQELILRKNSVALSAADAERQLAELMPREIEQFFLFDGELLDQYEKLLDDDSTAGATLREDIERILGLPILEHAAQDSARVGEDAGKEIAKAAQRDSKTKVLGDALITEQNRLATFRKNYEAEDAKAKDFEAEARKLEQQVAEQSGKLQIKALRDETRNSLLDAEREHAETRERFQGLLADSWRAVLVEPIEARLDQSQIELDSLEEELDDLRFAASLARHYDASSGVCPVCESHLGAENRAAVESHLKAHGSNDLMSAEDKLVDLKANLKRLRHSRRGHEVRAEIRTVEDSYLKLQQQIEDYKEDLDDYDDKLKGHDDDLNELVQRTKNVEIQLNRARDEYRKQRDQYEQAKQNIAKLDERIRLLGGAGQADQDVYIRQRLAEDLSKLFEQAVVTYRDQLKENVQQKATELFLAMRSEQDFVKLTINESYGLRILDSQGEPVKHRSAGYEHLVALSLLGGLQASSPISGPLVMDSPFGRLDEHHVDDVVKNVDKLTSQVFLLVTERELPRETARDLLRGRMLAEFELRRGASAHETNLQELHSV</sequence>
<evidence type="ECO:0000256" key="3">
    <source>
        <dbReference type="ARBA" id="ARBA00013368"/>
    </source>
</evidence>
<comment type="subunit">
    <text evidence="2">Heterodimer of SbcC and SbcD.</text>
</comment>
<dbReference type="AlphaFoldDB" id="A0A371NXM6"/>
<evidence type="ECO:0000313" key="6">
    <source>
        <dbReference type="EMBL" id="REJ07370.1"/>
    </source>
</evidence>
<feature type="coiled-coil region" evidence="4">
    <location>
        <begin position="222"/>
        <end position="324"/>
    </location>
</feature>
<protein>
    <recommendedName>
        <fullName evidence="3">Nuclease SbcCD subunit C</fullName>
    </recommendedName>
</protein>
<evidence type="ECO:0000256" key="4">
    <source>
        <dbReference type="SAM" id="Coils"/>
    </source>
</evidence>
<keyword evidence="7" id="KW-1185">Reference proteome</keyword>
<dbReference type="RefSeq" id="WP_116241062.1">
    <property type="nucleotide sequence ID" value="NZ_QUAB01000017.1"/>
</dbReference>
<dbReference type="Gene3D" id="3.40.50.300">
    <property type="entry name" value="P-loop containing nucleotide triphosphate hydrolases"/>
    <property type="match status" value="2"/>
</dbReference>
<proteinExistence type="inferred from homology"/>
<dbReference type="PANTHER" id="PTHR32114:SF2">
    <property type="entry name" value="ABC TRANSPORTER ABCH.3"/>
    <property type="match status" value="1"/>
</dbReference>
<comment type="caution">
    <text evidence="6">The sequence shown here is derived from an EMBL/GenBank/DDBJ whole genome shotgun (WGS) entry which is preliminary data.</text>
</comment>
<dbReference type="InterPro" id="IPR003395">
    <property type="entry name" value="RecF/RecN/SMC_N"/>
</dbReference>
<evidence type="ECO:0000259" key="5">
    <source>
        <dbReference type="Pfam" id="PF02463"/>
    </source>
</evidence>
<dbReference type="PANTHER" id="PTHR32114">
    <property type="entry name" value="ABC TRANSPORTER ABCH.3"/>
    <property type="match status" value="1"/>
</dbReference>
<dbReference type="SUPFAM" id="SSF75712">
    <property type="entry name" value="Rad50 coiled-coil Zn hook"/>
    <property type="match status" value="1"/>
</dbReference>
<comment type="similarity">
    <text evidence="1">Belongs to the SMC family. SbcC subfamily.</text>
</comment>
<name>A0A371NXM6_9MICO</name>
<dbReference type="InterPro" id="IPR027417">
    <property type="entry name" value="P-loop_NTPase"/>
</dbReference>
<evidence type="ECO:0000256" key="1">
    <source>
        <dbReference type="ARBA" id="ARBA00006930"/>
    </source>
</evidence>
<dbReference type="OrthoDB" id="9795626at2"/>
<dbReference type="Proteomes" id="UP000262172">
    <property type="component" value="Unassembled WGS sequence"/>
</dbReference>
<dbReference type="Pfam" id="PF02463">
    <property type="entry name" value="SMC_N"/>
    <property type="match status" value="1"/>
</dbReference>
<feature type="coiled-coil region" evidence="4">
    <location>
        <begin position="365"/>
        <end position="478"/>
    </location>
</feature>
<dbReference type="SUPFAM" id="SSF52540">
    <property type="entry name" value="P-loop containing nucleoside triphosphate hydrolases"/>
    <property type="match status" value="2"/>
</dbReference>
<evidence type="ECO:0000256" key="2">
    <source>
        <dbReference type="ARBA" id="ARBA00011322"/>
    </source>
</evidence>
<gene>
    <name evidence="6" type="ORF">DY023_04005</name>
</gene>
<organism evidence="6 7">
    <name type="scientific">Microbacterium bovistercoris</name>
    <dbReference type="NCBI Taxonomy" id="2293570"/>
    <lineage>
        <taxon>Bacteria</taxon>
        <taxon>Bacillati</taxon>
        <taxon>Actinomycetota</taxon>
        <taxon>Actinomycetes</taxon>
        <taxon>Micrococcales</taxon>
        <taxon>Microbacteriaceae</taxon>
        <taxon>Microbacterium</taxon>
    </lineage>
</organism>
<evidence type="ECO:0000313" key="7">
    <source>
        <dbReference type="Proteomes" id="UP000262172"/>
    </source>
</evidence>
<dbReference type="EMBL" id="QUAB01000017">
    <property type="protein sequence ID" value="REJ07370.1"/>
    <property type="molecule type" value="Genomic_DNA"/>
</dbReference>
<keyword evidence="4" id="KW-0175">Coiled coil</keyword>
<feature type="domain" description="RecF/RecN/SMC N-terminal" evidence="5">
    <location>
        <begin position="5"/>
        <end position="616"/>
    </location>
</feature>
<accession>A0A371NXM6</accession>